<dbReference type="STRING" id="1434107.MSBR3_2911"/>
<keyword evidence="2" id="KW-1185">Reference proteome</keyword>
<dbReference type="EMBL" id="CP009517">
    <property type="protein sequence ID" value="AKB83489.1"/>
    <property type="molecule type" value="Genomic_DNA"/>
</dbReference>
<name>A0A0E3WXH5_METBA</name>
<evidence type="ECO:0000313" key="2">
    <source>
        <dbReference type="Proteomes" id="UP000033066"/>
    </source>
</evidence>
<accession>A0A0E3WXH5</accession>
<sequence>MRVPKQAKPVIRNTSMAKIESGLCQSGLCETGCNLIPNDTAKKVCLAACPVAGGLTGMIPGVGGLISHLF</sequence>
<reference evidence="1" key="1">
    <citation type="submission" date="2014-07" db="EMBL/GenBank/DDBJ databases">
        <title>Methanogenic archaea and the global carbon cycle.</title>
        <authorList>
            <person name="Henriksen J.R."/>
            <person name="Luke J."/>
            <person name="Reinhart S."/>
            <person name="Benedict M.N."/>
            <person name="Youngblut N.D."/>
            <person name="Metcalf M.E."/>
            <person name="Whitaker R.J."/>
            <person name="Metcalf W.W."/>
        </authorList>
    </citation>
    <scope>NUCLEOTIDE SEQUENCE [LARGE SCALE GENOMIC DNA]</scope>
    <source>
        <strain evidence="1">3</strain>
    </source>
</reference>
<protein>
    <submittedName>
        <fullName evidence="1">Uncharacterized protein</fullName>
    </submittedName>
</protein>
<organism evidence="1 2">
    <name type="scientific">Methanosarcina barkeri 3</name>
    <dbReference type="NCBI Taxonomy" id="1434107"/>
    <lineage>
        <taxon>Archaea</taxon>
        <taxon>Methanobacteriati</taxon>
        <taxon>Methanobacteriota</taxon>
        <taxon>Stenosarchaea group</taxon>
        <taxon>Methanomicrobia</taxon>
        <taxon>Methanosarcinales</taxon>
        <taxon>Methanosarcinaceae</taxon>
        <taxon>Methanosarcina</taxon>
    </lineage>
</organism>
<dbReference type="HOGENOM" id="CLU_2748145_0_0_2"/>
<gene>
    <name evidence="1" type="ORF">MSBR3_2911</name>
</gene>
<dbReference type="Proteomes" id="UP000033066">
    <property type="component" value="Chromosome"/>
</dbReference>
<proteinExistence type="predicted"/>
<dbReference type="PATRIC" id="fig|1434107.4.peg.3690"/>
<dbReference type="AlphaFoldDB" id="A0A0E3WXH5"/>
<evidence type="ECO:0000313" key="1">
    <source>
        <dbReference type="EMBL" id="AKB83489.1"/>
    </source>
</evidence>
<dbReference type="KEGG" id="mbak:MSBR3_2911"/>
<dbReference type="GeneID" id="24790549"/>
<dbReference type="RefSeq" id="WP_048109121.1">
    <property type="nucleotide sequence ID" value="NZ_CP009517.1"/>
</dbReference>